<keyword evidence="2" id="KW-1185">Reference proteome</keyword>
<gene>
    <name evidence="1" type="ORF">L3Q82_020937</name>
</gene>
<dbReference type="EMBL" id="CM041554">
    <property type="protein sequence ID" value="KAI3352126.1"/>
    <property type="molecule type" value="Genomic_DNA"/>
</dbReference>
<evidence type="ECO:0000313" key="1">
    <source>
        <dbReference type="EMBL" id="KAI3352126.1"/>
    </source>
</evidence>
<sequence length="97" mass="11221">MYFLQRLRISLPKTMMVYLYISITESILTSSITTWDAAATDKDRLQRTGVCDYTSELILSKVGTSSSAQSFWWSHDLLLRFLESLFIAKQHHSDEKP</sequence>
<dbReference type="Proteomes" id="UP000831701">
    <property type="component" value="Chromosome 24"/>
</dbReference>
<organism evidence="1 2">
    <name type="scientific">Scortum barcoo</name>
    <name type="common">barcoo grunter</name>
    <dbReference type="NCBI Taxonomy" id="214431"/>
    <lineage>
        <taxon>Eukaryota</taxon>
        <taxon>Metazoa</taxon>
        <taxon>Chordata</taxon>
        <taxon>Craniata</taxon>
        <taxon>Vertebrata</taxon>
        <taxon>Euteleostomi</taxon>
        <taxon>Actinopterygii</taxon>
        <taxon>Neopterygii</taxon>
        <taxon>Teleostei</taxon>
        <taxon>Neoteleostei</taxon>
        <taxon>Acanthomorphata</taxon>
        <taxon>Eupercaria</taxon>
        <taxon>Centrarchiformes</taxon>
        <taxon>Terapontoidei</taxon>
        <taxon>Terapontidae</taxon>
        <taxon>Scortum</taxon>
    </lineage>
</organism>
<accession>A0ACB8V9D9</accession>
<reference evidence="1" key="1">
    <citation type="submission" date="2022-04" db="EMBL/GenBank/DDBJ databases">
        <title>Jade perch genome.</title>
        <authorList>
            <person name="Chao B."/>
        </authorList>
    </citation>
    <scope>NUCLEOTIDE SEQUENCE</scope>
    <source>
        <strain evidence="1">CB-2022</strain>
    </source>
</reference>
<name>A0ACB8V9D9_9TELE</name>
<comment type="caution">
    <text evidence="1">The sequence shown here is derived from an EMBL/GenBank/DDBJ whole genome shotgun (WGS) entry which is preliminary data.</text>
</comment>
<evidence type="ECO:0000313" key="2">
    <source>
        <dbReference type="Proteomes" id="UP000831701"/>
    </source>
</evidence>
<proteinExistence type="predicted"/>
<protein>
    <submittedName>
        <fullName evidence="1">Uncharacterized protein</fullName>
    </submittedName>
</protein>